<keyword evidence="4" id="KW-0812">Transmembrane</keyword>
<dbReference type="Proteomes" id="UP001188597">
    <property type="component" value="Unassembled WGS sequence"/>
</dbReference>
<dbReference type="SUPFAM" id="SSF48264">
    <property type="entry name" value="Cytochrome P450"/>
    <property type="match status" value="1"/>
</dbReference>
<dbReference type="PANTHER" id="PTHR47947:SF26">
    <property type="entry name" value="CYTOCHROME P450"/>
    <property type="match status" value="1"/>
</dbReference>
<accession>A0AA89AWK2</accession>
<dbReference type="PANTHER" id="PTHR47947">
    <property type="entry name" value="CYTOCHROME P450 82C3-RELATED"/>
    <property type="match status" value="1"/>
</dbReference>
<evidence type="ECO:0000256" key="10">
    <source>
        <dbReference type="ARBA" id="ARBA00023136"/>
    </source>
</evidence>
<comment type="subcellular location">
    <subcellularLocation>
        <location evidence="2">Membrane</location>
    </subcellularLocation>
</comment>
<dbReference type="AlphaFoldDB" id="A0AA89AWK2"/>
<keyword evidence="6" id="KW-1133">Transmembrane helix</keyword>
<evidence type="ECO:0000256" key="3">
    <source>
        <dbReference type="ARBA" id="ARBA00022617"/>
    </source>
</evidence>
<evidence type="ECO:0000256" key="6">
    <source>
        <dbReference type="ARBA" id="ARBA00022989"/>
    </source>
</evidence>
<evidence type="ECO:0000313" key="12">
    <source>
        <dbReference type="Proteomes" id="UP001188597"/>
    </source>
</evidence>
<name>A0AA89AWK2_9ASTE</name>
<dbReference type="Pfam" id="PF00067">
    <property type="entry name" value="p450"/>
    <property type="match status" value="1"/>
</dbReference>
<evidence type="ECO:0000256" key="4">
    <source>
        <dbReference type="ARBA" id="ARBA00022692"/>
    </source>
</evidence>
<dbReference type="InterPro" id="IPR050651">
    <property type="entry name" value="Plant_Cytochrome_P450_Monoox"/>
</dbReference>
<sequence length="178" mass="20161">MIDVMLALQEREPENYSDDIIKGNISTMLLAGTNPLAMTVEWALSLLVNHPNVLEKARVELDSIVGHNHLVLMNQISLSCTGSKASSMRHFDYIQQHPFLSHTSHQTTPQLEGFMCHVEQCYWSMHGPCTETLRYEMTLQLSSRKGLKVGKTKHTSLYPLEWEGGIALGLRGRTAWWP</sequence>
<keyword evidence="8" id="KW-0408">Iron</keyword>
<dbReference type="Gene3D" id="1.10.630.10">
    <property type="entry name" value="Cytochrome P450"/>
    <property type="match status" value="1"/>
</dbReference>
<evidence type="ECO:0000256" key="8">
    <source>
        <dbReference type="ARBA" id="ARBA00023004"/>
    </source>
</evidence>
<evidence type="ECO:0008006" key="13">
    <source>
        <dbReference type="Google" id="ProtNLM"/>
    </source>
</evidence>
<keyword evidence="9" id="KW-0503">Monooxygenase</keyword>
<dbReference type="InterPro" id="IPR001128">
    <property type="entry name" value="Cyt_P450"/>
</dbReference>
<proteinExistence type="predicted"/>
<dbReference type="GO" id="GO:0004497">
    <property type="term" value="F:monooxygenase activity"/>
    <property type="evidence" value="ECO:0007669"/>
    <property type="project" value="UniProtKB-KW"/>
</dbReference>
<reference evidence="11" key="1">
    <citation type="submission" date="2022-12" db="EMBL/GenBank/DDBJ databases">
        <title>Draft genome assemblies for two species of Escallonia (Escalloniales).</title>
        <authorList>
            <person name="Chanderbali A."/>
            <person name="Dervinis C."/>
            <person name="Anghel I."/>
            <person name="Soltis D."/>
            <person name="Soltis P."/>
            <person name="Zapata F."/>
        </authorList>
    </citation>
    <scope>NUCLEOTIDE SEQUENCE</scope>
    <source>
        <strain evidence="11">UCBG64.0493</strain>
        <tissue evidence="11">Leaf</tissue>
    </source>
</reference>
<dbReference type="GO" id="GO:0016705">
    <property type="term" value="F:oxidoreductase activity, acting on paired donors, with incorporation or reduction of molecular oxygen"/>
    <property type="evidence" value="ECO:0007669"/>
    <property type="project" value="InterPro"/>
</dbReference>
<dbReference type="InterPro" id="IPR036396">
    <property type="entry name" value="Cyt_P450_sf"/>
</dbReference>
<keyword evidence="12" id="KW-1185">Reference proteome</keyword>
<organism evidence="11 12">
    <name type="scientific">Escallonia herrerae</name>
    <dbReference type="NCBI Taxonomy" id="1293975"/>
    <lineage>
        <taxon>Eukaryota</taxon>
        <taxon>Viridiplantae</taxon>
        <taxon>Streptophyta</taxon>
        <taxon>Embryophyta</taxon>
        <taxon>Tracheophyta</taxon>
        <taxon>Spermatophyta</taxon>
        <taxon>Magnoliopsida</taxon>
        <taxon>eudicotyledons</taxon>
        <taxon>Gunneridae</taxon>
        <taxon>Pentapetalae</taxon>
        <taxon>asterids</taxon>
        <taxon>campanulids</taxon>
        <taxon>Escalloniales</taxon>
        <taxon>Escalloniaceae</taxon>
        <taxon>Escallonia</taxon>
    </lineage>
</organism>
<evidence type="ECO:0000256" key="1">
    <source>
        <dbReference type="ARBA" id="ARBA00001971"/>
    </source>
</evidence>
<evidence type="ECO:0000256" key="5">
    <source>
        <dbReference type="ARBA" id="ARBA00022723"/>
    </source>
</evidence>
<dbReference type="GO" id="GO:0005506">
    <property type="term" value="F:iron ion binding"/>
    <property type="evidence" value="ECO:0007669"/>
    <property type="project" value="InterPro"/>
</dbReference>
<evidence type="ECO:0000256" key="9">
    <source>
        <dbReference type="ARBA" id="ARBA00023033"/>
    </source>
</evidence>
<dbReference type="EMBL" id="JAVXUP010000859">
    <property type="protein sequence ID" value="KAK3019694.1"/>
    <property type="molecule type" value="Genomic_DNA"/>
</dbReference>
<dbReference type="GO" id="GO:0016020">
    <property type="term" value="C:membrane"/>
    <property type="evidence" value="ECO:0007669"/>
    <property type="project" value="UniProtKB-SubCell"/>
</dbReference>
<evidence type="ECO:0000256" key="7">
    <source>
        <dbReference type="ARBA" id="ARBA00023002"/>
    </source>
</evidence>
<evidence type="ECO:0000256" key="2">
    <source>
        <dbReference type="ARBA" id="ARBA00004370"/>
    </source>
</evidence>
<comment type="cofactor">
    <cofactor evidence="1">
        <name>heme</name>
        <dbReference type="ChEBI" id="CHEBI:30413"/>
    </cofactor>
</comment>
<keyword evidence="5" id="KW-0479">Metal-binding</keyword>
<comment type="caution">
    <text evidence="11">The sequence shown here is derived from an EMBL/GenBank/DDBJ whole genome shotgun (WGS) entry which is preliminary data.</text>
</comment>
<keyword evidence="7" id="KW-0560">Oxidoreductase</keyword>
<dbReference type="InterPro" id="IPR002401">
    <property type="entry name" value="Cyt_P450_E_grp-I"/>
</dbReference>
<gene>
    <name evidence="11" type="ORF">RJ639_003928</name>
</gene>
<protein>
    <recommendedName>
        <fullName evidence="13">Cytochrome P450</fullName>
    </recommendedName>
</protein>
<dbReference type="PRINTS" id="PR00463">
    <property type="entry name" value="EP450I"/>
</dbReference>
<evidence type="ECO:0000313" key="11">
    <source>
        <dbReference type="EMBL" id="KAK3019694.1"/>
    </source>
</evidence>
<keyword evidence="3" id="KW-0349">Heme</keyword>
<dbReference type="GO" id="GO:0020037">
    <property type="term" value="F:heme binding"/>
    <property type="evidence" value="ECO:0007669"/>
    <property type="project" value="InterPro"/>
</dbReference>
<keyword evidence="10" id="KW-0472">Membrane</keyword>